<dbReference type="Proteomes" id="UP000829517">
    <property type="component" value="Unassembled WGS sequence"/>
</dbReference>
<dbReference type="InterPro" id="IPR027961">
    <property type="entry name" value="DUF4442"/>
</dbReference>
<comment type="caution">
    <text evidence="1">The sequence shown here is derived from an EMBL/GenBank/DDBJ whole genome shotgun (WGS) entry which is preliminary data.</text>
</comment>
<protein>
    <submittedName>
        <fullName evidence="1">DUF4442 domain-containing protein</fullName>
    </submittedName>
</protein>
<sequence length="154" mass="17036">MKLTASQLNKFSMLKLPSAWLCGVRVLSISDTSCTTTVKHRWINQNPFNSMFWAVQGMAAELSTGAIVIGKIKEEKAKISMLVANNKANFSKKATGRITFECNDGHLIDEAIKNTIATGKGQTFWMQSVGKDEAGDVVSTFDFEWTVRVKSPKK</sequence>
<organism evidence="1 2">
    <name type="scientific">Joostella atrarenae</name>
    <dbReference type="NCBI Taxonomy" id="679257"/>
    <lineage>
        <taxon>Bacteria</taxon>
        <taxon>Pseudomonadati</taxon>
        <taxon>Bacteroidota</taxon>
        <taxon>Flavobacteriia</taxon>
        <taxon>Flavobacteriales</taxon>
        <taxon>Flavobacteriaceae</taxon>
        <taxon>Joostella</taxon>
    </lineage>
</organism>
<proteinExistence type="predicted"/>
<reference evidence="1 2" key="1">
    <citation type="submission" date="2021-01" db="EMBL/GenBank/DDBJ databases">
        <title>Genome sequencing of Joostella atrarenae M1-2 (= KCTC 23194).</title>
        <authorList>
            <person name="Zakaria M.R."/>
            <person name="Lam M.Q."/>
            <person name="Chong C.S."/>
        </authorList>
    </citation>
    <scope>NUCLEOTIDE SEQUENCE [LARGE SCALE GENOMIC DNA]</scope>
    <source>
        <strain evidence="1 2">M1-2</strain>
    </source>
</reference>
<keyword evidence="2" id="KW-1185">Reference proteome</keyword>
<name>A0ABS9J2D3_9FLAO</name>
<gene>
    <name evidence="1" type="ORF">JM658_07085</name>
</gene>
<dbReference type="Pfam" id="PF14539">
    <property type="entry name" value="DUF4442"/>
    <property type="match status" value="1"/>
</dbReference>
<evidence type="ECO:0000313" key="1">
    <source>
        <dbReference type="EMBL" id="MCF8714594.1"/>
    </source>
</evidence>
<dbReference type="Gene3D" id="3.10.129.10">
    <property type="entry name" value="Hotdog Thioesterase"/>
    <property type="match status" value="1"/>
</dbReference>
<accession>A0ABS9J2D3</accession>
<evidence type="ECO:0000313" key="2">
    <source>
        <dbReference type="Proteomes" id="UP000829517"/>
    </source>
</evidence>
<dbReference type="RefSeq" id="WP_236958558.1">
    <property type="nucleotide sequence ID" value="NZ_JAETXX010000003.1"/>
</dbReference>
<dbReference type="InterPro" id="IPR029069">
    <property type="entry name" value="HotDog_dom_sf"/>
</dbReference>
<dbReference type="SUPFAM" id="SSF54637">
    <property type="entry name" value="Thioesterase/thiol ester dehydrase-isomerase"/>
    <property type="match status" value="1"/>
</dbReference>
<dbReference type="EMBL" id="JAETXX010000003">
    <property type="protein sequence ID" value="MCF8714594.1"/>
    <property type="molecule type" value="Genomic_DNA"/>
</dbReference>